<dbReference type="InterPro" id="IPR002885">
    <property type="entry name" value="PPR_rpt"/>
</dbReference>
<keyword evidence="1" id="KW-0677">Repeat</keyword>
<dbReference type="InterPro" id="IPR011990">
    <property type="entry name" value="TPR-like_helical_dom_sf"/>
</dbReference>
<dbReference type="PANTHER" id="PTHR47932">
    <property type="entry name" value="ATPASE EXPRESSION PROTEIN 3"/>
    <property type="match status" value="1"/>
</dbReference>
<dbReference type="OrthoDB" id="185373at2759"/>
<protein>
    <recommendedName>
        <fullName evidence="4">Pentatricopeptide repeat-containing protein</fullName>
    </recommendedName>
</protein>
<dbReference type="NCBIfam" id="TIGR00756">
    <property type="entry name" value="PPR"/>
    <property type="match status" value="1"/>
</dbReference>
<dbReference type="GO" id="GO:0003729">
    <property type="term" value="F:mRNA binding"/>
    <property type="evidence" value="ECO:0007669"/>
    <property type="project" value="TreeGrafter"/>
</dbReference>
<comment type="caution">
    <text evidence="2">The sequence shown here is derived from an EMBL/GenBank/DDBJ whole genome shotgun (WGS) entry which is preliminary data.</text>
</comment>
<gene>
    <name evidence="2" type="ORF">IFM89_016543</name>
</gene>
<dbReference type="AlphaFoldDB" id="A0A835IAH5"/>
<keyword evidence="3" id="KW-1185">Reference proteome</keyword>
<dbReference type="PANTHER" id="PTHR47932:SF64">
    <property type="entry name" value="SMALL RIBOSOMAL SUBUNIT PROTEIN MS86 (RPPR1)"/>
    <property type="match status" value="1"/>
</dbReference>
<sequence length="128" mass="14349">MLVSSSLKLLLKIAQKFGVQLLKIVIVKCNGKLDEAKKLYDYMLKNDLVPGWVTFEALIPCVCEKGDLDLALKLCEVSLNSNCHISAGTMQVVVYGLVKESKIEEGLVEIAWSKTYFHSKLKMPKEDE</sequence>
<evidence type="ECO:0000256" key="1">
    <source>
        <dbReference type="ARBA" id="ARBA00022737"/>
    </source>
</evidence>
<evidence type="ECO:0008006" key="4">
    <source>
        <dbReference type="Google" id="ProtNLM"/>
    </source>
</evidence>
<reference evidence="2 3" key="1">
    <citation type="submission" date="2020-10" db="EMBL/GenBank/DDBJ databases">
        <title>The Coptis chinensis genome and diversification of protoberbering-type alkaloids.</title>
        <authorList>
            <person name="Wang B."/>
            <person name="Shu S."/>
            <person name="Song C."/>
            <person name="Liu Y."/>
        </authorList>
    </citation>
    <scope>NUCLEOTIDE SEQUENCE [LARGE SCALE GENOMIC DNA]</scope>
    <source>
        <strain evidence="2">HL-2020</strain>
        <tissue evidence="2">Leaf</tissue>
    </source>
</reference>
<accession>A0A835IAH5</accession>
<dbReference type="Proteomes" id="UP000631114">
    <property type="component" value="Unassembled WGS sequence"/>
</dbReference>
<dbReference type="EMBL" id="JADFTS010000003">
    <property type="protein sequence ID" value="KAF9614251.1"/>
    <property type="molecule type" value="Genomic_DNA"/>
</dbReference>
<name>A0A835IAH5_9MAGN</name>
<proteinExistence type="predicted"/>
<evidence type="ECO:0000313" key="2">
    <source>
        <dbReference type="EMBL" id="KAF9614251.1"/>
    </source>
</evidence>
<dbReference type="Gene3D" id="1.25.40.10">
    <property type="entry name" value="Tetratricopeptide repeat domain"/>
    <property type="match status" value="1"/>
</dbReference>
<evidence type="ECO:0000313" key="3">
    <source>
        <dbReference type="Proteomes" id="UP000631114"/>
    </source>
</evidence>
<organism evidence="2 3">
    <name type="scientific">Coptis chinensis</name>
    <dbReference type="NCBI Taxonomy" id="261450"/>
    <lineage>
        <taxon>Eukaryota</taxon>
        <taxon>Viridiplantae</taxon>
        <taxon>Streptophyta</taxon>
        <taxon>Embryophyta</taxon>
        <taxon>Tracheophyta</taxon>
        <taxon>Spermatophyta</taxon>
        <taxon>Magnoliopsida</taxon>
        <taxon>Ranunculales</taxon>
        <taxon>Ranunculaceae</taxon>
        <taxon>Coptidoideae</taxon>
        <taxon>Coptis</taxon>
    </lineage>
</organism>